<dbReference type="Pfam" id="PF00664">
    <property type="entry name" value="ABC_membrane"/>
    <property type="match status" value="2"/>
</dbReference>
<proteinExistence type="predicted"/>
<dbReference type="InterPro" id="IPR036640">
    <property type="entry name" value="ABC1_TM_sf"/>
</dbReference>
<dbReference type="SMART" id="SM00382">
    <property type="entry name" value="AAA"/>
    <property type="match status" value="2"/>
</dbReference>
<evidence type="ECO:0000259" key="12">
    <source>
        <dbReference type="PROSITE" id="PS50929"/>
    </source>
</evidence>
<dbReference type="GO" id="GO:0005524">
    <property type="term" value="F:ATP binding"/>
    <property type="evidence" value="ECO:0007669"/>
    <property type="project" value="UniProtKB-KW"/>
</dbReference>
<evidence type="ECO:0000256" key="7">
    <source>
        <dbReference type="ARBA" id="ARBA00022989"/>
    </source>
</evidence>
<evidence type="ECO:0000256" key="8">
    <source>
        <dbReference type="ARBA" id="ARBA00023136"/>
    </source>
</evidence>
<feature type="transmembrane region" description="Helical" evidence="10">
    <location>
        <begin position="868"/>
        <end position="887"/>
    </location>
</feature>
<evidence type="ECO:0000256" key="2">
    <source>
        <dbReference type="ARBA" id="ARBA00022448"/>
    </source>
</evidence>
<feature type="transmembrane region" description="Helical" evidence="10">
    <location>
        <begin position="304"/>
        <end position="327"/>
    </location>
</feature>
<feature type="region of interest" description="Disordered" evidence="9">
    <location>
        <begin position="516"/>
        <end position="545"/>
    </location>
</feature>
<feature type="domain" description="ABC transporter" evidence="11">
    <location>
        <begin position="537"/>
        <end position="762"/>
    </location>
</feature>
<evidence type="ECO:0000256" key="9">
    <source>
        <dbReference type="SAM" id="MobiDB-lite"/>
    </source>
</evidence>
<keyword evidence="14" id="KW-1185">Reference proteome</keyword>
<comment type="subcellular location">
    <subcellularLocation>
        <location evidence="1">Vacuole membrane</location>
        <topology evidence="1">Multi-pass membrane protein</topology>
    </subcellularLocation>
</comment>
<keyword evidence="3 10" id="KW-0812">Transmembrane</keyword>
<dbReference type="FunFam" id="1.20.1560.10:FF:000010">
    <property type="entry name" value="Multidrug resistance-associated ABC transporter"/>
    <property type="match status" value="1"/>
</dbReference>
<evidence type="ECO:0000313" key="14">
    <source>
        <dbReference type="Proteomes" id="UP000807716"/>
    </source>
</evidence>
<dbReference type="InterPro" id="IPR027417">
    <property type="entry name" value="P-loop_NTPase"/>
</dbReference>
<evidence type="ECO:0000256" key="3">
    <source>
        <dbReference type="ARBA" id="ARBA00022692"/>
    </source>
</evidence>
<dbReference type="EMBL" id="JAAAJB010000062">
    <property type="protein sequence ID" value="KAG0268009.1"/>
    <property type="molecule type" value="Genomic_DNA"/>
</dbReference>
<dbReference type="GO" id="GO:0140359">
    <property type="term" value="F:ABC-type transporter activity"/>
    <property type="evidence" value="ECO:0007669"/>
    <property type="project" value="InterPro"/>
</dbReference>
<dbReference type="PANTHER" id="PTHR24223:SF443">
    <property type="entry name" value="MULTIDRUG-RESISTANCE LIKE PROTEIN 1, ISOFORM I"/>
    <property type="match status" value="1"/>
</dbReference>
<dbReference type="Gene3D" id="1.20.1560.10">
    <property type="entry name" value="ABC transporter type 1, transmembrane domain"/>
    <property type="match status" value="2"/>
</dbReference>
<keyword evidence="8 10" id="KW-0472">Membrane</keyword>
<feature type="transmembrane region" description="Helical" evidence="10">
    <location>
        <begin position="908"/>
        <end position="935"/>
    </location>
</feature>
<dbReference type="FunFam" id="3.40.50.300:FF:000163">
    <property type="entry name" value="Multidrug resistance-associated protein member 4"/>
    <property type="match status" value="1"/>
</dbReference>
<dbReference type="PROSITE" id="PS50929">
    <property type="entry name" value="ABC_TM1F"/>
    <property type="match status" value="2"/>
</dbReference>
<protein>
    <submittedName>
        <fullName evidence="13">Uncharacterized protein</fullName>
    </submittedName>
</protein>
<dbReference type="GO" id="GO:0000329">
    <property type="term" value="C:fungal-type vacuole membrane"/>
    <property type="evidence" value="ECO:0007669"/>
    <property type="project" value="UniProtKB-ARBA"/>
</dbReference>
<dbReference type="InterPro" id="IPR003439">
    <property type="entry name" value="ABC_transporter-like_ATP-bd"/>
</dbReference>
<feature type="transmembrane region" description="Helical" evidence="10">
    <location>
        <begin position="55"/>
        <end position="73"/>
    </location>
</feature>
<feature type="transmembrane region" description="Helical" evidence="10">
    <location>
        <begin position="25"/>
        <end position="43"/>
    </location>
</feature>
<keyword evidence="5" id="KW-0547">Nucleotide-binding</keyword>
<feature type="transmembrane region" description="Helical" evidence="10">
    <location>
        <begin position="1096"/>
        <end position="1114"/>
    </location>
</feature>
<evidence type="ECO:0000256" key="1">
    <source>
        <dbReference type="ARBA" id="ARBA00004128"/>
    </source>
</evidence>
<gene>
    <name evidence="13" type="ORF">DFQ27_007767</name>
</gene>
<dbReference type="Gene3D" id="3.40.50.300">
    <property type="entry name" value="P-loop containing nucleotide triphosphate hydrolases"/>
    <property type="match status" value="2"/>
</dbReference>
<feature type="transmembrane region" description="Helical" evidence="10">
    <location>
        <begin position="389"/>
        <end position="415"/>
    </location>
</feature>
<evidence type="ECO:0000256" key="4">
    <source>
        <dbReference type="ARBA" id="ARBA00022737"/>
    </source>
</evidence>
<accession>A0A9P6QGA1</accession>
<feature type="transmembrane region" description="Helical" evidence="10">
    <location>
        <begin position="989"/>
        <end position="1022"/>
    </location>
</feature>
<dbReference type="PROSITE" id="PS00211">
    <property type="entry name" value="ABC_TRANSPORTER_1"/>
    <property type="match status" value="2"/>
</dbReference>
<dbReference type="Proteomes" id="UP000807716">
    <property type="component" value="Unassembled WGS sequence"/>
</dbReference>
<evidence type="ECO:0000256" key="5">
    <source>
        <dbReference type="ARBA" id="ARBA00022741"/>
    </source>
</evidence>
<keyword evidence="2" id="KW-0813">Transport</keyword>
<evidence type="ECO:0000256" key="6">
    <source>
        <dbReference type="ARBA" id="ARBA00022840"/>
    </source>
</evidence>
<evidence type="ECO:0000313" key="13">
    <source>
        <dbReference type="EMBL" id="KAG0268009.1"/>
    </source>
</evidence>
<dbReference type="OrthoDB" id="6500128at2759"/>
<dbReference type="InterPro" id="IPR011527">
    <property type="entry name" value="ABC1_TM_dom"/>
</dbReference>
<keyword evidence="6" id="KW-0067">ATP-binding</keyword>
<dbReference type="GO" id="GO:0016887">
    <property type="term" value="F:ATP hydrolysis activity"/>
    <property type="evidence" value="ECO:0007669"/>
    <property type="project" value="InterPro"/>
</dbReference>
<name>A0A9P6QGA1_9FUNG</name>
<feature type="domain" description="ABC transmembrane type-1" evidence="12">
    <location>
        <begin position="170"/>
        <end position="456"/>
    </location>
</feature>
<dbReference type="Pfam" id="PF00005">
    <property type="entry name" value="ABC_tran"/>
    <property type="match status" value="3"/>
</dbReference>
<dbReference type="SUPFAM" id="SSF52540">
    <property type="entry name" value="P-loop containing nucleoside triphosphate hydrolases"/>
    <property type="match status" value="3"/>
</dbReference>
<feature type="domain" description="ABC transporter" evidence="11">
    <location>
        <begin position="1187"/>
        <end position="1472"/>
    </location>
</feature>
<dbReference type="InterPro" id="IPR050173">
    <property type="entry name" value="ABC_transporter_C-like"/>
</dbReference>
<dbReference type="SUPFAM" id="SSF90123">
    <property type="entry name" value="ABC transporter transmembrane region"/>
    <property type="match status" value="2"/>
</dbReference>
<dbReference type="FunFam" id="3.40.50.300:FF:000997">
    <property type="entry name" value="Multidrug resistance-associated protein 1"/>
    <property type="match status" value="1"/>
</dbReference>
<dbReference type="CDD" id="cd03250">
    <property type="entry name" value="ABCC_MRP_domain1"/>
    <property type="match status" value="1"/>
</dbReference>
<dbReference type="PROSITE" id="PS50893">
    <property type="entry name" value="ABC_TRANSPORTER_2"/>
    <property type="match status" value="2"/>
</dbReference>
<reference evidence="13" key="1">
    <citation type="journal article" date="2020" name="Fungal Divers.">
        <title>Resolving the Mortierellaceae phylogeny through synthesis of multi-gene phylogenetics and phylogenomics.</title>
        <authorList>
            <person name="Vandepol N."/>
            <person name="Liber J."/>
            <person name="Desiro A."/>
            <person name="Na H."/>
            <person name="Kennedy M."/>
            <person name="Barry K."/>
            <person name="Grigoriev I.V."/>
            <person name="Miller A.N."/>
            <person name="O'Donnell K."/>
            <person name="Stajich J.E."/>
            <person name="Bonito G."/>
        </authorList>
    </citation>
    <scope>NUCLEOTIDE SEQUENCE</scope>
    <source>
        <strain evidence="13">BC1065</strain>
    </source>
</reference>
<keyword evidence="4" id="KW-0677">Repeat</keyword>
<dbReference type="InterPro" id="IPR044746">
    <property type="entry name" value="ABCC_6TM_D1"/>
</dbReference>
<dbReference type="InterPro" id="IPR017871">
    <property type="entry name" value="ABC_transporter-like_CS"/>
</dbReference>
<dbReference type="PANTHER" id="PTHR24223">
    <property type="entry name" value="ATP-BINDING CASSETTE SUB-FAMILY C"/>
    <property type="match status" value="1"/>
</dbReference>
<sequence>MIAWVLACVLMYLESQHSIRSSDLIFAYALISLMTTAVYLRTLHDTGRSSTSDSVTMYVYLVALLIGFVVEAWPRGAAALTTKGLPATAYDTANLFSRAIFHYMQPIVSKGYRQPLAQSDLNNMMPSSMLTATSYAKVSAVWSAHVAKSPTDPSMINVIVQWGGLAWLPMFLAALTNSTFSYCSPILLGELVSFVGSYRGGDESAAKPLSLGLILAFALFFSTMASALADGQSFQLAINMGSELRTGLISLIYRKALVLSTGARQNMSVGEISNRMAVDCERVATAIRHTPMAMVLPFDLGVGIWLRWSALVGLGVLVLSFPAQAALGNILNKGKDEKLAAMDDRIRIINEVLSGIKITKLYGWEDSFRKRVNSIRETELKALRKIGTVIAFMMIMFSSLPSLMTMVSLAVYAAVGGSGFTRGDITAEKIFVTVSLFNRLAAPIGRMSMIITQAISLNVAATRIGTYLLAEEMDDTLVVRRLSDIAPSDASDMEKCFDKDSSVFIHDGTFAWAPEPGKEPVPQEIKKTKKTKKKKTVDEDEKVRVPSPVSTDPILTDINIRVARGTLSVIVGRVGQGKSSLISTLMGEMYKRRGTVFLQGTIGYVPQQAWIFNATLKDNIIFGLPFDQEKYDRIVFACGLKPDLEMLPAGDMTEIGERGINLSGGQKQRVSLARAAYQDADVYLLDDPLSAVDAHVDQHLWMNLIGPKGMLKDKTRLLVTHGIHHLSEADQIMVVKDGKINESGQYDKLMAAKGDFFQLIQEYSIKSQSDAKSSDAVEIIPDQDLTNSIFKTSILTEHKGEGGQPANTVVAQHEESQQHVKDTNVAAATNVDQYDSDENAKLIQDEEMMVGNVGWRVFFIYVKACTPLYAFISAFGFVLSQAFQIGASKWLEIWSDADDRSSGVNKYLGVYAAMIAGYIFFDIFVNWCIFALAGIRASRVLHLDLVAKMLTLPMSFFDTTPTGRILNRFSSDMDNLDELLPFYTSDFYFYLTAVLGTLVVISISVPIFIAFIPVVIIVYAYVQAYYMRASRSLKRLASIAKSPMYSHFSETLAGVMSIRAMNVSDRFVVTNALHSDKAANSMFAYMTATRWLHSRLEILGAFVILIVGLLAVLGRKSLDAGVTGLALTYALNITWQTSYLVEAFCEYQNQLVSVERIKIYAELQSEAPHDLDSDKSLPDQWPQRGHVEFRNYSTRYREGLELVVKNISFQVQPGEKIGIVGRTGAGKSSLTLALFRIIEAANSAWAKATAANYASELNGTVGSQKGGEGQVGDKEGSGQLVTDLEQVATEEDGGSIWIDGVDIASVGLHFLRQHLAIIPQDPTLFAGTLRENLDPFDESTDADLWEALERAHLKDHISTLPGGLMYEVAQNGENFSVGQRSLICLARALLRKTKILVLDEATSSVDVQTDELIQRTIRTEFKDRTILTIAHRIKTVMDYDKILVLEKGRVCEYEPPKVLLENEDSLFYKLAKQAGEVTQ</sequence>
<feature type="domain" description="ABC transmembrane type-1" evidence="12">
    <location>
        <begin position="871"/>
        <end position="1149"/>
    </location>
</feature>
<dbReference type="CDD" id="cd18603">
    <property type="entry name" value="ABC_6TM_MRP1_2_3_6_D2_like"/>
    <property type="match status" value="1"/>
</dbReference>
<comment type="caution">
    <text evidence="13">The sequence shown here is derived from an EMBL/GenBank/DDBJ whole genome shotgun (WGS) entry which is preliminary data.</text>
</comment>
<evidence type="ECO:0000256" key="10">
    <source>
        <dbReference type="SAM" id="Phobius"/>
    </source>
</evidence>
<dbReference type="CDD" id="cd03244">
    <property type="entry name" value="ABCC_MRP_domain2"/>
    <property type="match status" value="1"/>
</dbReference>
<keyword evidence="7 10" id="KW-1133">Transmembrane helix</keyword>
<feature type="transmembrane region" description="Helical" evidence="10">
    <location>
        <begin position="209"/>
        <end position="229"/>
    </location>
</feature>
<dbReference type="CDD" id="cd18579">
    <property type="entry name" value="ABC_6TM_ABCC_D1"/>
    <property type="match status" value="1"/>
</dbReference>
<organism evidence="13 14">
    <name type="scientific">Actinomortierella ambigua</name>
    <dbReference type="NCBI Taxonomy" id="1343610"/>
    <lineage>
        <taxon>Eukaryota</taxon>
        <taxon>Fungi</taxon>
        <taxon>Fungi incertae sedis</taxon>
        <taxon>Mucoromycota</taxon>
        <taxon>Mortierellomycotina</taxon>
        <taxon>Mortierellomycetes</taxon>
        <taxon>Mortierellales</taxon>
        <taxon>Mortierellaceae</taxon>
        <taxon>Actinomortierella</taxon>
    </lineage>
</organism>
<dbReference type="InterPro" id="IPR003593">
    <property type="entry name" value="AAA+_ATPase"/>
</dbReference>
<evidence type="ECO:0000259" key="11">
    <source>
        <dbReference type="PROSITE" id="PS50893"/>
    </source>
</evidence>